<comment type="caution">
    <text evidence="1">The sequence shown here is derived from an EMBL/GenBank/DDBJ whole genome shotgun (WGS) entry which is preliminary data.</text>
</comment>
<name>A0A916XZD7_9FLAO</name>
<proteinExistence type="predicted"/>
<keyword evidence="2" id="KW-1185">Reference proteome</keyword>
<dbReference type="Proteomes" id="UP000625735">
    <property type="component" value="Unassembled WGS sequence"/>
</dbReference>
<accession>A0A916XZD7</accession>
<evidence type="ECO:0000313" key="1">
    <source>
        <dbReference type="EMBL" id="GGD22992.1"/>
    </source>
</evidence>
<organism evidence="1 2">
    <name type="scientific">Flavobacterium orientale</name>
    <dbReference type="NCBI Taxonomy" id="1756020"/>
    <lineage>
        <taxon>Bacteria</taxon>
        <taxon>Pseudomonadati</taxon>
        <taxon>Bacteroidota</taxon>
        <taxon>Flavobacteriia</taxon>
        <taxon>Flavobacteriales</taxon>
        <taxon>Flavobacteriaceae</taxon>
        <taxon>Flavobacterium</taxon>
    </lineage>
</organism>
<reference evidence="1" key="2">
    <citation type="submission" date="2020-09" db="EMBL/GenBank/DDBJ databases">
        <authorList>
            <person name="Sun Q."/>
            <person name="Zhou Y."/>
        </authorList>
    </citation>
    <scope>NUCLEOTIDE SEQUENCE</scope>
    <source>
        <strain evidence="1">CGMCC 1.12506</strain>
    </source>
</reference>
<dbReference type="EMBL" id="BMFG01000003">
    <property type="protein sequence ID" value="GGD22992.1"/>
    <property type="molecule type" value="Genomic_DNA"/>
</dbReference>
<gene>
    <name evidence="1" type="ORF">GCM10011343_11420</name>
</gene>
<protein>
    <submittedName>
        <fullName evidence="1">Uncharacterized protein</fullName>
    </submittedName>
</protein>
<sequence>MGCSSKETFQTQFPIPISHYFYQSKDNQTHFFIEFQQAIPENIKLEKLYFKNQTAVIKMISSQKIEAVFIKNDFILDANPENEYGNQLPIAEKPKFNLKPTEAILEYSHKNKLMHHKFFDVTEKSNN</sequence>
<reference evidence="1" key="1">
    <citation type="journal article" date="2014" name="Int. J. Syst. Evol. Microbiol.">
        <title>Complete genome sequence of Corynebacterium casei LMG S-19264T (=DSM 44701T), isolated from a smear-ripened cheese.</title>
        <authorList>
            <consortium name="US DOE Joint Genome Institute (JGI-PGF)"/>
            <person name="Walter F."/>
            <person name="Albersmeier A."/>
            <person name="Kalinowski J."/>
            <person name="Ruckert C."/>
        </authorList>
    </citation>
    <scope>NUCLEOTIDE SEQUENCE</scope>
    <source>
        <strain evidence="1">CGMCC 1.12506</strain>
    </source>
</reference>
<dbReference type="AlphaFoldDB" id="A0A916XZD7"/>
<evidence type="ECO:0000313" key="2">
    <source>
        <dbReference type="Proteomes" id="UP000625735"/>
    </source>
</evidence>